<feature type="domain" description="B30.2/SPRY" evidence="8">
    <location>
        <begin position="710"/>
        <end position="897"/>
    </location>
</feature>
<dbReference type="InterPro" id="IPR013320">
    <property type="entry name" value="ConA-like_dom_sf"/>
</dbReference>
<feature type="repeat" description="RCC1" evidence="4">
    <location>
        <begin position="458"/>
        <end position="509"/>
    </location>
</feature>
<feature type="domain" description="UBA" evidence="7">
    <location>
        <begin position="6227"/>
        <end position="6274"/>
    </location>
</feature>
<dbReference type="InterPro" id="IPR051210">
    <property type="entry name" value="Ub_ligase/GEF_domain"/>
</dbReference>
<dbReference type="Pfam" id="PF00622">
    <property type="entry name" value="SPRY"/>
    <property type="match status" value="4"/>
</dbReference>
<gene>
    <name evidence="10" type="ORF">BN9_024400</name>
</gene>
<dbReference type="CDD" id="cd14306">
    <property type="entry name" value="UBA_VP13D"/>
    <property type="match status" value="1"/>
</dbReference>
<feature type="repeat" description="RCC1" evidence="4">
    <location>
        <begin position="3437"/>
        <end position="3488"/>
    </location>
</feature>
<dbReference type="InterPro" id="IPR008984">
    <property type="entry name" value="SMAD_FHA_dom_sf"/>
</dbReference>
<dbReference type="Gene3D" id="2.60.200.20">
    <property type="match status" value="1"/>
</dbReference>
<dbReference type="PROSITE" id="PS50012">
    <property type="entry name" value="RCC1_3"/>
    <property type="match status" value="13"/>
</dbReference>
<dbReference type="InParanoid" id="A0A024G4G3"/>
<evidence type="ECO:0000259" key="9">
    <source>
        <dbReference type="PROSITE" id="PS50237"/>
    </source>
</evidence>
<dbReference type="Pfam" id="PF25390">
    <property type="entry name" value="WD40_RLD"/>
    <property type="match status" value="2"/>
</dbReference>
<keyword evidence="11" id="KW-1185">Reference proteome</keyword>
<evidence type="ECO:0000313" key="10">
    <source>
        <dbReference type="EMBL" id="CCI41656.1"/>
    </source>
</evidence>
<dbReference type="InterPro" id="IPR000253">
    <property type="entry name" value="FHA_dom"/>
</dbReference>
<dbReference type="SMART" id="SM00449">
    <property type="entry name" value="SPRY"/>
    <property type="match status" value="3"/>
</dbReference>
<dbReference type="Pfam" id="PF00498">
    <property type="entry name" value="FHA"/>
    <property type="match status" value="1"/>
</dbReference>
<dbReference type="Pfam" id="PF24681">
    <property type="entry name" value="Kelch_KLHDC2_KLHL20_DRC7"/>
    <property type="match status" value="1"/>
</dbReference>
<feature type="repeat" description="RCC1" evidence="4">
    <location>
        <begin position="666"/>
        <end position="720"/>
    </location>
</feature>
<feature type="repeat" description="RCC1" evidence="4">
    <location>
        <begin position="614"/>
        <end position="665"/>
    </location>
</feature>
<dbReference type="InterPro" id="IPR041969">
    <property type="entry name" value="VP13D_UBA"/>
</dbReference>
<dbReference type="PANTHER" id="PTHR22870:SF466">
    <property type="entry name" value="ANKYRIN REPEAT-CONTAINING PROTEIN"/>
    <property type="match status" value="1"/>
</dbReference>
<dbReference type="InterPro" id="IPR058923">
    <property type="entry name" value="RCC1-like_dom"/>
</dbReference>
<feature type="repeat" description="RCC1" evidence="4">
    <location>
        <begin position="3270"/>
        <end position="3323"/>
    </location>
</feature>
<comment type="caution">
    <text evidence="10">The sequence shown here is derived from an EMBL/GenBank/DDBJ whole genome shotgun (WGS) entry which is preliminary data.</text>
</comment>
<evidence type="ECO:0000313" key="11">
    <source>
        <dbReference type="Proteomes" id="UP000053237"/>
    </source>
</evidence>
<dbReference type="InterPro" id="IPR015940">
    <property type="entry name" value="UBA"/>
</dbReference>
<keyword evidence="2 3" id="KW-0833">Ubl conjugation pathway</keyword>
<dbReference type="InterPro" id="IPR043136">
    <property type="entry name" value="B30.2/SPRY_sf"/>
</dbReference>
<dbReference type="Pfam" id="PF06101">
    <property type="entry name" value="Vps62"/>
    <property type="match status" value="1"/>
</dbReference>
<dbReference type="SUPFAM" id="SSF56204">
    <property type="entry name" value="Hect, E3 ligase catalytic domain"/>
    <property type="match status" value="1"/>
</dbReference>
<protein>
    <recommendedName>
        <fullName evidence="12">B30.2/SPRY domain-containing protein</fullName>
    </recommendedName>
</protein>
<dbReference type="Gene3D" id="3.90.1750.10">
    <property type="entry name" value="Hect, E3 ligase catalytic domains"/>
    <property type="match status" value="1"/>
</dbReference>
<feature type="repeat" description="RCC1" evidence="4">
    <location>
        <begin position="351"/>
        <end position="402"/>
    </location>
</feature>
<dbReference type="Pfam" id="PF00415">
    <property type="entry name" value="RCC1"/>
    <property type="match status" value="1"/>
</dbReference>
<feature type="repeat" description="RCC1" evidence="4">
    <location>
        <begin position="3376"/>
        <end position="3436"/>
    </location>
</feature>
<feature type="repeat" description="RCC1" evidence="4">
    <location>
        <begin position="3215"/>
        <end position="3269"/>
    </location>
</feature>
<dbReference type="Gene3D" id="3.30.2160.10">
    <property type="entry name" value="Hect, E3 ligase catalytic domain"/>
    <property type="match status" value="1"/>
</dbReference>
<dbReference type="CDD" id="cd11709">
    <property type="entry name" value="SPRY"/>
    <property type="match status" value="1"/>
</dbReference>
<dbReference type="Pfam" id="PF00632">
    <property type="entry name" value="HECT"/>
    <property type="match status" value="1"/>
</dbReference>
<feature type="domain" description="FHA" evidence="6">
    <location>
        <begin position="4395"/>
        <end position="4449"/>
    </location>
</feature>
<evidence type="ECO:0000256" key="1">
    <source>
        <dbReference type="ARBA" id="ARBA00022737"/>
    </source>
</evidence>
<dbReference type="STRING" id="65357.A0A024G4G3"/>
<dbReference type="InterPro" id="IPR000569">
    <property type="entry name" value="HECT_dom"/>
</dbReference>
<dbReference type="InterPro" id="IPR000408">
    <property type="entry name" value="Reg_chr_condens"/>
</dbReference>
<evidence type="ECO:0000259" key="7">
    <source>
        <dbReference type="PROSITE" id="PS50030"/>
    </source>
</evidence>
<organism evidence="10 11">
    <name type="scientific">Albugo candida</name>
    <dbReference type="NCBI Taxonomy" id="65357"/>
    <lineage>
        <taxon>Eukaryota</taxon>
        <taxon>Sar</taxon>
        <taxon>Stramenopiles</taxon>
        <taxon>Oomycota</taxon>
        <taxon>Peronosporomycetes</taxon>
        <taxon>Albuginales</taxon>
        <taxon>Albuginaceae</taxon>
        <taxon>Albugo</taxon>
    </lineage>
</organism>
<feature type="region of interest" description="Disordered" evidence="5">
    <location>
        <begin position="1"/>
        <end position="34"/>
    </location>
</feature>
<feature type="domain" description="B30.2/SPRY" evidence="8">
    <location>
        <begin position="2423"/>
        <end position="2631"/>
    </location>
</feature>
<reference evidence="10 11" key="1">
    <citation type="submission" date="2012-05" db="EMBL/GenBank/DDBJ databases">
        <title>Recombination and specialization in a pathogen metapopulation.</title>
        <authorList>
            <person name="Gardiner A."/>
            <person name="Kemen E."/>
            <person name="Schultz-Larsen T."/>
            <person name="MacLean D."/>
            <person name="Van Oosterhout C."/>
            <person name="Jones J.D.G."/>
        </authorList>
    </citation>
    <scope>NUCLEOTIDE SEQUENCE [LARGE SCALE GENOMIC DNA]</scope>
    <source>
        <strain evidence="10 11">Ac Nc2</strain>
    </source>
</reference>
<dbReference type="CDD" id="cd00060">
    <property type="entry name" value="FHA"/>
    <property type="match status" value="1"/>
</dbReference>
<sequence>MGQNASSSQGSLGSTAPEDEKSLQSPSKQSKPRHLVPLSPYFLPLCNIAKIGDPATAMSATSTDSKDAVEKILDFDESIQCLPEGLMSSSNTSELQDLMEITLPMDSVQEMFQYISRVLYSNPKISNFRESYRDMRNVIRPDDQKAIPGGFEARISSYIQLLQNLYHLTKKQKYHYEQRSELAISQASLQRKIASPPLPLPTQGCITMGWDLAIFLLRSTWIENPEKYIQAIDMIKANLRPLKAMAYSETSYLSPSASNAFSELSDCLEGLIHSDTDEMNGEMTLRYCLTMSTAEALAEVGVARGSLATLVSMVRWLLKKPVDKCVNISPSLCKLSTLKEQPMYGKCESFGELYSCGQNSYGELGLGDDIERHQLTSVPLCGWDHIRQVVSGNEILAILTSDGVVLTCGLNKSGQCGHGNFDERVMLLRPIQALRSHRVKYITASNGCEHLLAITDNGLAYSWGYNDRGQLGHENVGSKLYLPKLIESIKEKKMKSAAVSYHSSALISESGELYTFGMNDCGQLGLDHTQHQSTPQLVKALLGHQISMVSCGLYHMVLCTAKGELFTCGKNDYGQLGLGHNKQVKTPTQVVLPNELICFVACGYYHAIAITSTGLTYSFGRNDYGQLGIGSKIHQNIPIALTISSNTHMVHAACGCYHTVLMSDTGQVFVFGRNNKGQLGNRGNTDSLLPVPLKVRPEKNMRRCLHIAAGFYTTSLIVERKRENDEGDAVLLNENCITPICGRVDIDRSGEAEGLSNFGTMSTMGVSLFCGKWFYEVELITCGLIQIGWIDNYFQGSSDQGEGVGDHEHSWSYDGNRQRRWNSGSSSYGDKWKPGDVIGCLLDLDSCEMTFFRNGISLGVAFTDLKISSHEPKLGLRPGISLERGEIVRINLGHQAFAFPPTTIADFDGVARGILLSAPSALINCFTSITSSTVDASPDALYGSATVMAGSRIFVIGGSVAADAKSSNIVWVYDTKTQSWDRWGDFPLNIRHHQAVLIENSYILVLGGEDQSANSRHMHTYKCSVTRNEDGSLPKWELIQGSATDSLPTSRAFHCAAVVDARLDTLVLVYGGRNADNAILGDVWCFSLDDFSWARFPSSTFLDPGPRTGCTLSATGESVYLFGGLDRDDNLRADLWCFNVFDRAWYLVHDDDINAQNSGTTSTVANFGHGFIPEARKNYSLVTDIGTVWIFGGQNQADEFFCDLWSYSVASQKWNAIEMHSEECKNIKLGSARMLIERGVVNALSCASDSKYCGADSRDYLYLIDLTQQSLPAYSISACSSPVYKTKNGVAAGRFSHISTLLRSRASTPTNNRNTYYCALKTLDSGVSILSHLDRLAGTDVLADDTESVQLSRCSYRSLCIDPKKKTFEALFDLLLSLNSSFSEWKLLVRERSESMIPSQVVLEILYPLFVCLRLLKLNLYELSRCCPDTIKAGLSKESDTSPARVLNLIQLELFNIIEHPVMLPAALSDVTWMCTAIEQESAFCIYHGFGSLFPSLAERLDVLKYFLEKGSSSPIDLDFDPNFWDVENEIFTKKQTLLPMLMSCFTSHRMLFQLMSYSESSAGNTAKMSRSLTDVTQGLFETLMINLWRQTTAVMEKWMREAPKDTTNCAAILEELEQVVLSDEFKVLNILLRANIFWVSRSFETSWQTVQFVITRIITYIINLIEMVNNGADNMDKRLCAWVIKSSFCGKVLPFLILSTLSLQNVRDNFQSMAGTIWPSIKCLLLELQDAIEETDAECSKMIVCDEERFREGTKEGLSSPNVMVSEDLSHLLFGQPLKDAVPLHQVLEALWMKQTELVCGADKTFARILIPSELELLFGTATLMVRASQLPRDELQENDLRTLFAPSWMILSQHIYPESDNSREDQVEEAQGSTSESTATTFSLRPLHMKNIHHSIETSYSWLKDLRNILAWAGSHYASALVASNRSVVDYELIQRWSKSPLFVGGLEKDGIEETGASDLDNIYNRFLRQIVENEGNGKKVLEKIRLALDLGGIGKVPTSINPKLQATRLRRQDSVEAALQKSGSFEAVDRAVRSTFAVLLKHTHLGSTSSAMIMDQAISEKLVDLWQASLQLRRWIVREQQKLAATMRFVQIYFLIFAFLHCCSDKKVGLSEPVSREYQQELYNTVCEPLLLRSKLLLKFSPASSSYLFDESSSSKTLKQANVIPAPSDVEAGSPLIDTDSNNFVGDSESTEEDERIQSEVFSFLQQSWTQERFLTDSNNPAAISSDVSHRMQQLLIVKGELADNRVLGLQIFHQLLESTSDPNAREFIISALAVAFKRIEFSRKCPTSYPSCTSDPHALVSQQDHSCRIQKVHYLADLELIGSLRHQRISDEFFQILSSLLEASVKQLESLHILSTSNEDCNSASRGLQVCKLRAAIHDMLSVLDLCSLPYRSVDWKKLEKIGITSLLKKLANWNTYERQINLASATDSEDDSMRSLHCPLLPAATGARNSKILCGRYITIKTDLHRLTLLHSPEDGKKSGGFAICDKPFSRGRWFWKVSIQSQCKVPVFIGVTNSAIDLNSYRNGKMVAENNSSGIYAFHDHYIASTSHHRRTEMMYPIDEQGCAAIQVVLDCEEGRLDFYMKEKRFQSQSLHDLSNQSFSDSYYAVVGLENAQVGWDLAHPIPAKLWAHSIDFRFTSPVIAGDLIAAPYRGQKMGWSSISCRHCVIAGSGDTIIAGVEQMQEELYETIVLSHTFKNGELFYMEVYPISGDFDSRVYLTFDIVGDGSYQKTPHLVDKISKGRELAIDCLLSEADKKTCRFGVLFNFGNGNITRYTSDGNACAIAHIDLSDLESSYRPCMKILLNGAIIHTDTHPAIVYPKTANLAMENVTLHTSLTSCPSKMDMQAGKRLDMMIVECDGEETNSSHMAKNCLVDDPSVFSSNKSRNVHLVLQHQVNTPFCVNYLSLRGPGSGYTHPAQHILVFITSSKPICQDYAEYDDFTPEQFAALPFPPAASCQFRRDEHLPVAYIILDGSCCQVNKSLMYPVSGRFIVFKLLTATTTSFTRSAIETIDFGYIGVYGIFDEDNGPAYSDEITPDYCGECKRSSIVGLSYSKRDRETTTICASCFDDLRGIASIHADSELFVSAGDMGESPPTTLTPRKAWHAKISSMYEALESSHARITATQNAGSLPSSSLSGPEQNKKDYFWSGTSSSTFEECEIFSCGQNNYGELCLGHCNPTNKLEHASFFSYKSIQSIAGGNEVLVVLMKDGAVFTCGLNKSGQCGTGNFDERLIVPSPIQSLSGIPITMVAASNGCEHMLAISHDGAVYSWGYNDRGQLGLGTTVSKSHTPRVIESLREKYFITFAAVSYHHSAVVSNNGDLLTFGMNDSGQLGLDHAQHQHTPQLVETLSSQKVCKVACGLYHTVVIVDNGEVYSFGKNEYGQLGLSHTQNTKVPMLVKIPPAPRTPISDTVNKAVQVYCGYYHTVGILECGKVVTWGRNDYGQLGIGSKDHKSVAQYVPLPLTSRVKKASCGCYHTLILLVNGRVMVFGRNNKGQLGVASRSLPSADLPLPIPLHPLSSDEVVYVSAGFYCSYILTGKEASDQVQDICGDPSTTSPEEMPGRALRTSDKLFQDLMKQMDQYSECMQKLNTNTCASEYPVVVASKRMNNSSGRTLALVKLYSASWALVQGLMYQSVKLENETTKKTVGAQNPVLLSLLDFLLTIFQSSKSLQSAKASETQSLVRFLEVKCEDEKGGVNNSCFSFRNASLGLTRCLLTLKSIPSLSGPTQASWLQDLCPQLLNNQVLSILLYCGSMNDGICSILAANSSVIAHTLSNFESNDLTTAMISFRLAMLLFPFHSVIEINNIYREKTSRPSGNVLHTLILLVGRPLITRPKLCHHELGIECCITRPCERSSCVKKSCRTWSEKVPNASEDHTLARLLDRYHVALAKSDEAVALLRYMTTFPSWKAAVNESVILALQKQCRIDDMVHSIATYYLRLQDNTASCEDDKRDDDTIRQAEVTEVNRDTSDDEKLSNDVNLAEKEALKRFVKAREALDDIACIMAAVAIYGGHSESLREGCAVISPAKELSTSKSSVGTLSNVELDKSTLEPMATILLPEAGTGKSNLQTEKTKPKYIFNDGVGISNIFMMSTASNISRQVRFPLKQLRALEKIPPMFSIFDDIQTAISLLSSLSTFQLHRYSANGEESYPGMPQLEQGQLDVLAPICGEFLESVQNQLHWRSTKALYTIFKQVSLPMKSEELSTPISGLFNKKIISTLAAIINDESLLLGSNNICDTNENQDTCWQGSQCKERLDNRWLNTQIRKVYLGAQRALDSTIDHHEIKVRDAVMKKMDDEDAINWGLDAIQSPKKGYEPASKKGKPLIKQQCSHDHTPGLDQPDQSTSNTRITIPTGAWGVLYPLPLLQDVDGSTSDETPLSTAPFPLVTSVVRVGRAPDSCDMVINDKSVSGRHFHLRRIHGNDGEQCFELQDFSKNGSIVNGVRVHGTSTRISPGTRISIILSRGGLASFEFQIRESDSTGLLSMADAGSRLSLSNPLFQRMPPPTLIASGRQSNVYDGGGNSSELQHSVGTETTTAFDGNPSTAYEPRSPAQLQNRGANETITQAATDGARVGARRQSLNRIDAFRSRFTSQGLRLITSVTESDVPRALVSPNPAIDSPRMSGFNSPRSSIFQMPGTPSVGSPAGGTCTNTPTLHGILSPASYQQHESSAAYETNANTSPPPASNSCSEEAMINEALRMVLGKENPPREKVHEVAKSRIPYLGRLRTMLPMSLGNSESANTISSSKEKCQVDYTARAVELRSRVHDQYGYQVAFEYCEEALVCSNGDLSAAFLQLQSAIEEVTSRQKAVTPLSFNSFYLAQLLHRDENTCTEALAAAGNNLSDALLLLLNQDTSLVRQPAELNMAQAINYSSNRQSPEDNYLRYQDPMEENPSYVLTESSSLIDIDASVEPVPIRRGWTSTRRDPSKRSKENSPVKFWTWLQCNASANETIGTTSYYEAHIEEIKTGTFMMAVYARKTLLHLLRLCDASGYNVEEDVFASFSTATFRRLVLSMREEPEKQKGDVVLQTLQSILKRMVLKALENSCGCNSMVSILKQSQAISILMSEIDDCDPRSSMSKSFMMRMFASFRMMEQSEKNKNTTQCIVKEQKAPISQHLFIDAILHILSRSYSDSNPTMLWDSTGASLSLQREPIYWKGPLTLECGLDVVVVNTLDRLWSLAAPDPLLQYRHKWRNQTNGKNDENLIWIKGSYDSHLTLWRPVIPFDLTSSSSAGGRHQQPRTTGQHLLEDENNWYSLGDILTCTNEVSEASPKTAVLIVYDHHDGLLASPLGFHRIDVTGKGLPLCTSDTSPELYKKQQRSIWWPIAPPGYISLGCVAGTKHEPLLSPSCESVRCVRRDLVLQSTETHSVYHSKQNHLEGEEVDQRPNIVLRVTREDFVGGTVFPSSLVAEDTADSQYQQISVLNLSEEDKILCGPVTVKSVLQFVKAYVCCKHFESKEEEAQNDKAPSALAHSLFILLKKVVTESNPASATVAVCVVRAMISVIRKGEQWNDKAGLLFCRSKIMKLYQEQENGLMVNSLCQALVELLLTVQDHNHGKEVERMQACTRNCSNLTSPYRFQFSRQVTNEMLVSHSSKILVTRYAAEDERKFLLEYHPDHPSSEKKIKYNLEEDFHSCRFENTPELRVLMHGELKAEIVYYELTIMEWKDGSVFTDGTEKSAHGFPVFALGFSAVDYALEGPCIGMRNRFTADATTPSRSYSFLPFNSTVNTSDPHVDQSRWNDQVPPSITTGDNFGCGIRLDSQEIFFTKNGYLLGTTFFSVEHPSALHPTISCSTDCKLLINFGSLSHQSSTPNDHESGSNGALLDVIDSGCVDPGSHIPMNFHYRFGSMDFENLMAAFEWFEPIYQVYGIMKAMLGPKLEDYHNKSACSMNTIDSKLVKHLPDEFMLSADTFLAEIAEDVCLRVESKHPYDLELQEAFVNIPLASSIRVRLSSSCRTDPSHCLQILQGGDTSAESDLDGRVVHTGSTSVESEVRAFTGSCGGQEVMIEGDRFIWRFPVQSNFQSRVDRVRKGPYLRLENRDTRLSLTRDKGWQTAIGVARFDGGVHIWEIRISFVTASSNIFLGIARKDVRLDSYLGKDNRGWGWIGNRALWHNGSKQRGTYGEKFKSGDLVRMTLDLKRGTLSFALNGKDLGIAFGPGGTGSRLDGVFYPGFALYNQRDCIDLIGGHRVDDGHEFARTPGPGMTENTMEEGDTEFYSDEDDQLDSEDSSLRLEAATALTQMGFPLDWCMYALRQRDDDVEQAADFLLANLHVMDGIINEEMEDQRRRQLGSNERGNRDIGDSVTSAVGDSSIESHNAGSDAEVVGEEEQTDSENWGIAFTAVPEFSLTGRKLLAARYTKKLQQLHSDQSVFTLEHDEAITRIVNEVCESRAEGLLSCDPLRMAPKEFSPNDEHLRKFRCLETISLCQLQKRFLILRNFNSRLQTSLSFVDFMAESENSVLVNGIHFLRGLIFQHVKLTWWLGVLREQQAPVSARPEIEIDRHRTFDSAEQSDIKDTVFYQAFTQLHCIQPSLLRGSDRAFKCQFAGEFGDDFGGLYRECLAQVSCELQSKALPLFQPCPNAYNSTGENREQYVPNVQARSDNQNIQMNEFLGKLIGIAIRTKTPLDLNLPTVVWKLLVGEPVCRQDIEQIHQGCFQIVDTIQNIQAHGITESMFDEIVDTNFTVISNTNEVVELVPGGEDVRVMWQDKEIYARAVENHRLNEFRPSCDDILRGIATILPANTLSLFTWKEFATLVCGKATVDIDLLRRRTVYGDGCQANDPHIVYFWQILSEFTDEQKSSFLRFVWGRSRLPTHAADFTQDFKISGLPKAAMKPDAYLPVAHTCFFSVDLPAYTSKKVMHEKLLYAITHCQSIDADNTTLAQRAGQGINWTNLNAATASEASSAPASRGLSSDPTASRPTTTQSLGL</sequence>
<dbReference type="InterPro" id="IPR009091">
    <property type="entry name" value="RCC1/BLIP-II"/>
</dbReference>
<dbReference type="PROSITE" id="PS50030">
    <property type="entry name" value="UBA"/>
    <property type="match status" value="1"/>
</dbReference>
<dbReference type="InterPro" id="IPR015915">
    <property type="entry name" value="Kelch-typ_b-propeller"/>
</dbReference>
<dbReference type="Gene3D" id="2.120.10.80">
    <property type="entry name" value="Kelch-type beta propeller"/>
    <property type="match status" value="1"/>
</dbReference>
<dbReference type="InterPro" id="IPR035983">
    <property type="entry name" value="Hect_E3_ubiquitin_ligase"/>
</dbReference>
<dbReference type="InterPro" id="IPR011043">
    <property type="entry name" value="Gal_Oxase/kelch_b-propeller"/>
</dbReference>
<evidence type="ECO:0000259" key="8">
    <source>
        <dbReference type="PROSITE" id="PS50188"/>
    </source>
</evidence>
<dbReference type="PROSITE" id="PS50237">
    <property type="entry name" value="HECT"/>
    <property type="match status" value="1"/>
</dbReference>
<accession>A0A024G4G3</accession>
<feature type="region of interest" description="Disordered" evidence="5">
    <location>
        <begin position="4316"/>
        <end position="4350"/>
    </location>
</feature>
<dbReference type="PROSITE" id="PS50006">
    <property type="entry name" value="FHA_DOMAIN"/>
    <property type="match status" value="1"/>
</dbReference>
<keyword evidence="1" id="KW-0677">Repeat</keyword>
<feature type="domain" description="HECT" evidence="9">
    <location>
        <begin position="6534"/>
        <end position="6886"/>
    </location>
</feature>
<feature type="region of interest" description="Disordered" evidence="5">
    <location>
        <begin position="6906"/>
        <end position="6932"/>
    </location>
</feature>
<dbReference type="SUPFAM" id="SSF49879">
    <property type="entry name" value="SMAD/FHA domain"/>
    <property type="match status" value="1"/>
</dbReference>
<dbReference type="Gene3D" id="3.30.2410.10">
    <property type="entry name" value="Hect, E3 ligase catalytic domain"/>
    <property type="match status" value="1"/>
</dbReference>
<feature type="region of interest" description="Disordered" evidence="5">
    <location>
        <begin position="6291"/>
        <end position="6337"/>
    </location>
</feature>
<dbReference type="SUPFAM" id="SSF50985">
    <property type="entry name" value="RCC1/BLIP-II"/>
    <property type="match status" value="3"/>
</dbReference>
<feature type="active site" description="Glycyl thioester intermediate" evidence="3">
    <location>
        <position position="6849"/>
    </location>
</feature>
<dbReference type="SUPFAM" id="SSF46934">
    <property type="entry name" value="UBA-like"/>
    <property type="match status" value="1"/>
</dbReference>
<dbReference type="PROSITE" id="PS50188">
    <property type="entry name" value="B302_SPRY"/>
    <property type="match status" value="4"/>
</dbReference>
<dbReference type="SUPFAM" id="SSF49899">
    <property type="entry name" value="Concanavalin A-like lectins/glucanases"/>
    <property type="match status" value="4"/>
</dbReference>
<feature type="compositionally biased region" description="Polar residues" evidence="5">
    <location>
        <begin position="6914"/>
        <end position="6932"/>
    </location>
</feature>
<feature type="repeat" description="RCC1" evidence="4">
    <location>
        <begin position="3489"/>
        <end position="3544"/>
    </location>
</feature>
<evidence type="ECO:0000256" key="5">
    <source>
        <dbReference type="SAM" id="MobiDB-lite"/>
    </source>
</evidence>
<dbReference type="SUPFAM" id="SSF50965">
    <property type="entry name" value="Galactose oxidase, central domain"/>
    <property type="match status" value="1"/>
</dbReference>
<evidence type="ECO:0000256" key="4">
    <source>
        <dbReference type="PROSITE-ProRule" id="PRU00235"/>
    </source>
</evidence>
<feature type="region of interest" description="Disordered" evidence="5">
    <location>
        <begin position="4671"/>
        <end position="4692"/>
    </location>
</feature>
<feature type="repeat" description="RCC1" evidence="4">
    <location>
        <begin position="403"/>
        <end position="457"/>
    </location>
</feature>
<feature type="compositionally biased region" description="Polar residues" evidence="5">
    <location>
        <begin position="1"/>
        <end position="14"/>
    </location>
</feature>
<dbReference type="SMART" id="SM00240">
    <property type="entry name" value="FHA"/>
    <property type="match status" value="1"/>
</dbReference>
<dbReference type="InterPro" id="IPR009060">
    <property type="entry name" value="UBA-like_sf"/>
</dbReference>
<feature type="repeat" description="RCC1" evidence="4">
    <location>
        <begin position="3324"/>
        <end position="3375"/>
    </location>
</feature>
<dbReference type="PANTHER" id="PTHR22870">
    <property type="entry name" value="REGULATOR OF CHROMOSOME CONDENSATION"/>
    <property type="match status" value="1"/>
</dbReference>
<dbReference type="GO" id="GO:0004842">
    <property type="term" value="F:ubiquitin-protein transferase activity"/>
    <property type="evidence" value="ECO:0007669"/>
    <property type="project" value="InterPro"/>
</dbReference>
<dbReference type="InterPro" id="IPR009291">
    <property type="entry name" value="Vps62"/>
</dbReference>
<evidence type="ECO:0000256" key="2">
    <source>
        <dbReference type="ARBA" id="ARBA00022786"/>
    </source>
</evidence>
<dbReference type="EMBL" id="CAIX01000023">
    <property type="protein sequence ID" value="CCI41656.1"/>
    <property type="molecule type" value="Genomic_DNA"/>
</dbReference>
<dbReference type="InterPro" id="IPR044736">
    <property type="entry name" value="Gid1/RanBPM/SPLA_SPRY"/>
</dbReference>
<dbReference type="SMART" id="SM00119">
    <property type="entry name" value="HECTc"/>
    <property type="match status" value="1"/>
</dbReference>
<dbReference type="PRINTS" id="PR00633">
    <property type="entry name" value="RCCNDNSATION"/>
</dbReference>
<feature type="compositionally biased region" description="Polar residues" evidence="5">
    <location>
        <begin position="6307"/>
        <end position="6322"/>
    </location>
</feature>
<feature type="compositionally biased region" description="Polar residues" evidence="5">
    <location>
        <begin position="4537"/>
        <end position="4548"/>
    </location>
</feature>
<dbReference type="InterPro" id="IPR003877">
    <property type="entry name" value="SPRY_dom"/>
</dbReference>
<feature type="region of interest" description="Disordered" evidence="5">
    <location>
        <begin position="4537"/>
        <end position="4561"/>
    </location>
</feature>
<evidence type="ECO:0000256" key="3">
    <source>
        <dbReference type="PROSITE-ProRule" id="PRU00104"/>
    </source>
</evidence>
<name>A0A024G4G3_9STRA</name>
<dbReference type="Gene3D" id="2.130.10.30">
    <property type="entry name" value="Regulator of chromosome condensation 1/beta-lactamase-inhibitor protein II"/>
    <property type="match status" value="4"/>
</dbReference>
<dbReference type="InterPro" id="IPR001870">
    <property type="entry name" value="B30.2/SPRY"/>
</dbReference>
<feature type="repeat" description="RCC1" evidence="4">
    <location>
        <begin position="511"/>
        <end position="562"/>
    </location>
</feature>
<feature type="domain" description="B30.2/SPRY" evidence="8">
    <location>
        <begin position="6008"/>
        <end position="6195"/>
    </location>
</feature>
<dbReference type="PROSITE" id="PS00626">
    <property type="entry name" value="RCC1_2"/>
    <property type="match status" value="3"/>
</dbReference>
<feature type="repeat" description="RCC1" evidence="4">
    <location>
        <begin position="563"/>
        <end position="613"/>
    </location>
</feature>
<dbReference type="Gene3D" id="2.60.120.920">
    <property type="match status" value="4"/>
</dbReference>
<proteinExistence type="predicted"/>
<evidence type="ECO:0000259" key="6">
    <source>
        <dbReference type="PROSITE" id="PS50006"/>
    </source>
</evidence>
<feature type="domain" description="B30.2/SPRY" evidence="8">
    <location>
        <begin position="5597"/>
        <end position="5811"/>
    </location>
</feature>
<dbReference type="CDD" id="cd12885">
    <property type="entry name" value="SPRY_RanBP_like"/>
    <property type="match status" value="1"/>
</dbReference>
<dbReference type="Gene3D" id="1.10.8.10">
    <property type="entry name" value="DNA helicase RuvA subunit, C-terminal domain"/>
    <property type="match status" value="1"/>
</dbReference>
<evidence type="ECO:0008006" key="12">
    <source>
        <dbReference type="Google" id="ProtNLM"/>
    </source>
</evidence>
<dbReference type="SMART" id="SM00165">
    <property type="entry name" value="UBA"/>
    <property type="match status" value="1"/>
</dbReference>
<dbReference type="Proteomes" id="UP000053237">
    <property type="component" value="Unassembled WGS sequence"/>
</dbReference>
<dbReference type="OrthoDB" id="8068875at2759"/>